<keyword evidence="3" id="KW-1185">Reference proteome</keyword>
<evidence type="ECO:0000256" key="1">
    <source>
        <dbReference type="SAM" id="MobiDB-lite"/>
    </source>
</evidence>
<reference evidence="2 3" key="1">
    <citation type="submission" date="2021-06" db="EMBL/GenBank/DDBJ databases">
        <authorList>
            <person name="Palmer J.M."/>
        </authorList>
    </citation>
    <scope>NUCLEOTIDE SEQUENCE [LARGE SCALE GENOMIC DNA]</scope>
    <source>
        <strain evidence="2 3">AS_MEX2019</strain>
        <tissue evidence="2">Muscle</tissue>
    </source>
</reference>
<organism evidence="2 3">
    <name type="scientific">Ameca splendens</name>
    <dbReference type="NCBI Taxonomy" id="208324"/>
    <lineage>
        <taxon>Eukaryota</taxon>
        <taxon>Metazoa</taxon>
        <taxon>Chordata</taxon>
        <taxon>Craniata</taxon>
        <taxon>Vertebrata</taxon>
        <taxon>Euteleostomi</taxon>
        <taxon>Actinopterygii</taxon>
        <taxon>Neopterygii</taxon>
        <taxon>Teleostei</taxon>
        <taxon>Neoteleostei</taxon>
        <taxon>Acanthomorphata</taxon>
        <taxon>Ovalentaria</taxon>
        <taxon>Atherinomorphae</taxon>
        <taxon>Cyprinodontiformes</taxon>
        <taxon>Goodeidae</taxon>
        <taxon>Ameca</taxon>
    </lineage>
</organism>
<feature type="region of interest" description="Disordered" evidence="1">
    <location>
        <begin position="1"/>
        <end position="22"/>
    </location>
</feature>
<sequence>MASRLLFGLGPTGSCEKQPGHQVLSDESQPRAWLQGGTPAPLYQSMTTHASFLFFVFFGVLMKASCGLDDSGKPLLNSTKLFTLPLSRGVVDLPWFGSISCISANVNWVKQIRVPGFWGFLVLFHVVIKPVMLQRQKKLCLCLSKIYLYK</sequence>
<comment type="caution">
    <text evidence="2">The sequence shown here is derived from an EMBL/GenBank/DDBJ whole genome shotgun (WGS) entry which is preliminary data.</text>
</comment>
<proteinExistence type="predicted"/>
<evidence type="ECO:0000313" key="2">
    <source>
        <dbReference type="EMBL" id="MEQ2293487.1"/>
    </source>
</evidence>
<dbReference type="Proteomes" id="UP001469553">
    <property type="component" value="Unassembled WGS sequence"/>
</dbReference>
<accession>A0ABV0YI12</accession>
<dbReference type="EMBL" id="JAHRIP010032920">
    <property type="protein sequence ID" value="MEQ2293487.1"/>
    <property type="molecule type" value="Genomic_DNA"/>
</dbReference>
<gene>
    <name evidence="2" type="ORF">AMECASPLE_033933</name>
</gene>
<evidence type="ECO:0000313" key="3">
    <source>
        <dbReference type="Proteomes" id="UP001469553"/>
    </source>
</evidence>
<protein>
    <submittedName>
        <fullName evidence="2">Uncharacterized protein</fullName>
    </submittedName>
</protein>
<name>A0ABV0YI12_9TELE</name>